<evidence type="ECO:0000256" key="2">
    <source>
        <dbReference type="ARBA" id="ARBA00022723"/>
    </source>
</evidence>
<dbReference type="Pfam" id="PF01546">
    <property type="entry name" value="Peptidase_M20"/>
    <property type="match status" value="1"/>
</dbReference>
<evidence type="ECO:0000313" key="8">
    <source>
        <dbReference type="Proteomes" id="UP000217265"/>
    </source>
</evidence>
<evidence type="ECO:0000256" key="3">
    <source>
        <dbReference type="ARBA" id="ARBA00022801"/>
    </source>
</evidence>
<evidence type="ECO:0000256" key="5">
    <source>
        <dbReference type="ARBA" id="ARBA00023285"/>
    </source>
</evidence>
<dbReference type="KEGG" id="vbh:CMV30_12025"/>
<sequence>MNPPDSCEDLLRQMVAFDTVNERYGGRPGGETDLACWLESLAREWGLNCRRYPVSEPAFNLLIAFAPHSSGAWILLESHLDTVGVSGMTIQPFELTAKEDRLYARGACDTKGSGAAMLWALRAVQKSRSAPCNVGVLFTVDEEAGMTGASTFSRTELPRWPGPLRGIVVGEPTELHPVIAHNGVVRWTTVTHGLAAHSSDPSKGRSAISDMVKIIGALDENYLPAARLKNHPLTGNAACSINVIRGGTQVNVIPDRCEIEVDRRIIPGETAEGALAGRDAALLVLQQQDAPIRFEHLPPYIVPPLSPEPNRAFLQNITPVLTRHGIEPVERGARYVTNASHYAAAGIPTIVLGPGNIAQAHTADEWLARDQLIQAVKVYTGIMES</sequence>
<proteinExistence type="predicted"/>
<dbReference type="GO" id="GO:0006526">
    <property type="term" value="P:L-arginine biosynthetic process"/>
    <property type="evidence" value="ECO:0007669"/>
    <property type="project" value="TreeGrafter"/>
</dbReference>
<dbReference type="OrthoDB" id="9792335at2"/>
<dbReference type="InterPro" id="IPR036264">
    <property type="entry name" value="Bact_exopeptidase_dim_dom"/>
</dbReference>
<dbReference type="PROSITE" id="PS00759">
    <property type="entry name" value="ARGE_DAPE_CPG2_2"/>
    <property type="match status" value="1"/>
</dbReference>
<evidence type="ECO:0000256" key="1">
    <source>
        <dbReference type="ARBA" id="ARBA00001947"/>
    </source>
</evidence>
<dbReference type="CDD" id="cd03894">
    <property type="entry name" value="M20_ArgE"/>
    <property type="match status" value="1"/>
</dbReference>
<dbReference type="PANTHER" id="PTHR43808:SF31">
    <property type="entry name" value="N-ACETYL-L-CITRULLINE DEACETYLASE"/>
    <property type="match status" value="1"/>
</dbReference>
<dbReference type="SUPFAM" id="SSF53187">
    <property type="entry name" value="Zn-dependent exopeptidases"/>
    <property type="match status" value="1"/>
</dbReference>
<dbReference type="EMBL" id="CP023344">
    <property type="protein sequence ID" value="ATC64626.1"/>
    <property type="molecule type" value="Genomic_DNA"/>
</dbReference>
<keyword evidence="5" id="KW-0170">Cobalt</keyword>
<dbReference type="Gene3D" id="3.30.70.360">
    <property type="match status" value="1"/>
</dbReference>
<dbReference type="InterPro" id="IPR011650">
    <property type="entry name" value="Peptidase_M20_dimer"/>
</dbReference>
<evidence type="ECO:0000313" key="7">
    <source>
        <dbReference type="EMBL" id="ATC64626.1"/>
    </source>
</evidence>
<reference evidence="7 8" key="1">
    <citation type="submission" date="2017-09" db="EMBL/GenBank/DDBJ databases">
        <title>Complete genome sequence of Verrucomicrobial strain HZ-65, isolated from freshwater.</title>
        <authorList>
            <person name="Choi A."/>
        </authorList>
    </citation>
    <scope>NUCLEOTIDE SEQUENCE [LARGE SCALE GENOMIC DNA]</scope>
    <source>
        <strain evidence="7 8">HZ-65</strain>
    </source>
</reference>
<keyword evidence="4" id="KW-0862">Zinc</keyword>
<dbReference type="RefSeq" id="WP_096056257.1">
    <property type="nucleotide sequence ID" value="NZ_CP023344.1"/>
</dbReference>
<dbReference type="AlphaFoldDB" id="A0A290QED8"/>
<protein>
    <submittedName>
        <fullName evidence="7">Acetylornithine deacetylase</fullName>
    </submittedName>
</protein>
<organism evidence="7 8">
    <name type="scientific">Nibricoccus aquaticus</name>
    <dbReference type="NCBI Taxonomy" id="2576891"/>
    <lineage>
        <taxon>Bacteria</taxon>
        <taxon>Pseudomonadati</taxon>
        <taxon>Verrucomicrobiota</taxon>
        <taxon>Opitutia</taxon>
        <taxon>Opitutales</taxon>
        <taxon>Opitutaceae</taxon>
        <taxon>Nibricoccus</taxon>
    </lineage>
</organism>
<dbReference type="PANTHER" id="PTHR43808">
    <property type="entry name" value="ACETYLORNITHINE DEACETYLASE"/>
    <property type="match status" value="1"/>
</dbReference>
<gene>
    <name evidence="7" type="ORF">CMV30_12025</name>
</gene>
<evidence type="ECO:0000259" key="6">
    <source>
        <dbReference type="Pfam" id="PF07687"/>
    </source>
</evidence>
<dbReference type="GO" id="GO:0008777">
    <property type="term" value="F:acetylornithine deacetylase activity"/>
    <property type="evidence" value="ECO:0007669"/>
    <property type="project" value="TreeGrafter"/>
</dbReference>
<dbReference type="InterPro" id="IPR001261">
    <property type="entry name" value="ArgE/DapE_CS"/>
</dbReference>
<keyword evidence="2" id="KW-0479">Metal-binding</keyword>
<accession>A0A290QED8</accession>
<dbReference type="InterPro" id="IPR002933">
    <property type="entry name" value="Peptidase_M20"/>
</dbReference>
<dbReference type="Pfam" id="PF07687">
    <property type="entry name" value="M20_dimer"/>
    <property type="match status" value="1"/>
</dbReference>
<name>A0A290QED8_9BACT</name>
<dbReference type="InterPro" id="IPR050072">
    <property type="entry name" value="Peptidase_M20A"/>
</dbReference>
<comment type="cofactor">
    <cofactor evidence="1">
        <name>Zn(2+)</name>
        <dbReference type="ChEBI" id="CHEBI:29105"/>
    </cofactor>
</comment>
<dbReference type="Gene3D" id="3.40.630.10">
    <property type="entry name" value="Zn peptidases"/>
    <property type="match status" value="1"/>
</dbReference>
<keyword evidence="3" id="KW-0378">Hydrolase</keyword>
<keyword evidence="8" id="KW-1185">Reference proteome</keyword>
<dbReference type="GO" id="GO:0046872">
    <property type="term" value="F:metal ion binding"/>
    <property type="evidence" value="ECO:0007669"/>
    <property type="project" value="UniProtKB-KW"/>
</dbReference>
<evidence type="ECO:0000256" key="4">
    <source>
        <dbReference type="ARBA" id="ARBA00022833"/>
    </source>
</evidence>
<feature type="domain" description="Peptidase M20 dimerisation" evidence="6">
    <location>
        <begin position="179"/>
        <end position="274"/>
    </location>
</feature>
<dbReference type="Proteomes" id="UP000217265">
    <property type="component" value="Chromosome"/>
</dbReference>
<dbReference type="SUPFAM" id="SSF55031">
    <property type="entry name" value="Bacterial exopeptidase dimerisation domain"/>
    <property type="match status" value="1"/>
</dbReference>